<evidence type="ECO:0000313" key="9">
    <source>
        <dbReference type="Proteomes" id="UP000242180"/>
    </source>
</evidence>
<keyword evidence="3" id="KW-0498">Mitosis</keyword>
<dbReference type="OMA" id="SIVHIRI"/>
<evidence type="ECO:0000313" key="8">
    <source>
        <dbReference type="EMBL" id="ORZ00355.1"/>
    </source>
</evidence>
<dbReference type="Pfam" id="PF03256">
    <property type="entry name" value="ANAPC10"/>
    <property type="match status" value="1"/>
</dbReference>
<organism evidence="8 9">
    <name type="scientific">Syncephalastrum racemosum</name>
    <name type="common">Filamentous fungus</name>
    <dbReference type="NCBI Taxonomy" id="13706"/>
    <lineage>
        <taxon>Eukaryota</taxon>
        <taxon>Fungi</taxon>
        <taxon>Fungi incertae sedis</taxon>
        <taxon>Mucoromycota</taxon>
        <taxon>Mucoromycotina</taxon>
        <taxon>Mucoromycetes</taxon>
        <taxon>Mucorales</taxon>
        <taxon>Syncephalastraceae</taxon>
        <taxon>Syncephalastrum</taxon>
    </lineage>
</organism>
<keyword evidence="4" id="KW-0833">Ubl conjugation pathway</keyword>
<dbReference type="GO" id="GO:0070979">
    <property type="term" value="P:protein K11-linked ubiquitination"/>
    <property type="evidence" value="ECO:0007669"/>
    <property type="project" value="TreeGrafter"/>
</dbReference>
<evidence type="ECO:0000256" key="4">
    <source>
        <dbReference type="ARBA" id="ARBA00022786"/>
    </source>
</evidence>
<dbReference type="InterPro" id="IPR016901">
    <property type="entry name" value="APC10/Doc1"/>
</dbReference>
<name>A0A1X2HLS9_SYNRA</name>
<dbReference type="GO" id="GO:0005680">
    <property type="term" value="C:anaphase-promoting complex"/>
    <property type="evidence" value="ECO:0007669"/>
    <property type="project" value="InterPro"/>
</dbReference>
<dbReference type="PANTHER" id="PTHR12936:SF0">
    <property type="entry name" value="ANAPHASE-PROMOTING COMPLEX SUBUNIT 10"/>
    <property type="match status" value="1"/>
</dbReference>
<reference evidence="8 9" key="1">
    <citation type="submission" date="2016-07" db="EMBL/GenBank/DDBJ databases">
        <title>Pervasive Adenine N6-methylation of Active Genes in Fungi.</title>
        <authorList>
            <consortium name="DOE Joint Genome Institute"/>
            <person name="Mondo S.J."/>
            <person name="Dannebaum R.O."/>
            <person name="Kuo R.C."/>
            <person name="Labutti K."/>
            <person name="Haridas S."/>
            <person name="Kuo A."/>
            <person name="Salamov A."/>
            <person name="Ahrendt S.R."/>
            <person name="Lipzen A."/>
            <person name="Sullivan W."/>
            <person name="Andreopoulos W.B."/>
            <person name="Clum A."/>
            <person name="Lindquist E."/>
            <person name="Daum C."/>
            <person name="Ramamoorthy G.K."/>
            <person name="Gryganskyi A."/>
            <person name="Culley D."/>
            <person name="Magnuson J.K."/>
            <person name="James T.Y."/>
            <person name="O'Malley M.A."/>
            <person name="Stajich J.E."/>
            <person name="Spatafora J.W."/>
            <person name="Visel A."/>
            <person name="Grigoriev I.V."/>
        </authorList>
    </citation>
    <scope>NUCLEOTIDE SEQUENCE [LARGE SCALE GENOMIC DNA]</scope>
    <source>
        <strain evidence="8 9">NRRL 2496</strain>
    </source>
</reference>
<dbReference type="InterPro" id="IPR004939">
    <property type="entry name" value="APC_su10/DOC_dom"/>
</dbReference>
<comment type="similarity">
    <text evidence="1">Belongs to the APC10 family.</text>
</comment>
<evidence type="ECO:0000256" key="3">
    <source>
        <dbReference type="ARBA" id="ARBA00022776"/>
    </source>
</evidence>
<dbReference type="PROSITE" id="PS51284">
    <property type="entry name" value="DOC"/>
    <property type="match status" value="1"/>
</dbReference>
<dbReference type="GO" id="GO:0051301">
    <property type="term" value="P:cell division"/>
    <property type="evidence" value="ECO:0007669"/>
    <property type="project" value="UniProtKB-KW"/>
</dbReference>
<gene>
    <name evidence="8" type="ORF">BCR43DRAFT_521401</name>
</gene>
<dbReference type="EMBL" id="MCGN01000002">
    <property type="protein sequence ID" value="ORZ00355.1"/>
    <property type="molecule type" value="Genomic_DNA"/>
</dbReference>
<keyword evidence="5" id="KW-0131">Cell cycle</keyword>
<protein>
    <submittedName>
        <fullName evidence="8">Anaphase-promoting complex, subunit 10-domain-containing protein</fullName>
    </submittedName>
</protein>
<evidence type="ECO:0000256" key="5">
    <source>
        <dbReference type="ARBA" id="ARBA00023306"/>
    </source>
</evidence>
<dbReference type="InParanoid" id="A0A1X2HLS9"/>
<dbReference type="InterPro" id="IPR008979">
    <property type="entry name" value="Galactose-bd-like_sf"/>
</dbReference>
<dbReference type="SUPFAM" id="SSF49785">
    <property type="entry name" value="Galactose-binding domain-like"/>
    <property type="match status" value="1"/>
</dbReference>
<feature type="region of interest" description="Disordered" evidence="6">
    <location>
        <begin position="1"/>
        <end position="87"/>
    </location>
</feature>
<feature type="compositionally biased region" description="Acidic residues" evidence="6">
    <location>
        <begin position="48"/>
        <end position="61"/>
    </location>
</feature>
<evidence type="ECO:0000256" key="1">
    <source>
        <dbReference type="ARBA" id="ARBA00006762"/>
    </source>
</evidence>
<feature type="compositionally biased region" description="Basic and acidic residues" evidence="6">
    <location>
        <begin position="62"/>
        <end position="83"/>
    </location>
</feature>
<dbReference type="GO" id="GO:0031145">
    <property type="term" value="P:anaphase-promoting complex-dependent catabolic process"/>
    <property type="evidence" value="ECO:0007669"/>
    <property type="project" value="InterPro"/>
</dbReference>
<dbReference type="SMART" id="SM01337">
    <property type="entry name" value="APC10"/>
    <property type="match status" value="1"/>
</dbReference>
<feature type="compositionally biased region" description="Polar residues" evidence="6">
    <location>
        <begin position="26"/>
        <end position="35"/>
    </location>
</feature>
<dbReference type="STRING" id="13706.A0A1X2HLS9"/>
<proteinExistence type="inferred from homology"/>
<evidence type="ECO:0000259" key="7">
    <source>
        <dbReference type="PROSITE" id="PS51284"/>
    </source>
</evidence>
<sequence length="256" mass="29078">MSSDDHQLGVVFFSDEPIGSDDGSVSFASEDNTGSGIPIGTSGRSLEGEEEDEEEEEEIEDDDRRMDDSERERHARQVYEDTHPGPAQIARGSREIGEHEALWFVSTFRPDWGVEKMRDNDPLTYWQSDCPNPKSPHTIDLCFRQATFISQVSFFIDYFQDESYTPKRISIRGGTTYRDLQEITVIECGEGVRWHNADLISIIGEPVRLWQLQIAIVNTHLNGRDTHIRQLKVYSVLPSHATKKAGATNFTNKGLR</sequence>
<dbReference type="FunCoup" id="A0A1X2HLS9">
    <property type="interactions" value="420"/>
</dbReference>
<comment type="caution">
    <text evidence="8">The sequence shown here is derived from an EMBL/GenBank/DDBJ whole genome shotgun (WGS) entry which is preliminary data.</text>
</comment>
<dbReference type="AlphaFoldDB" id="A0A1X2HLS9"/>
<evidence type="ECO:0000256" key="6">
    <source>
        <dbReference type="SAM" id="MobiDB-lite"/>
    </source>
</evidence>
<keyword evidence="9" id="KW-1185">Reference proteome</keyword>
<dbReference type="CDD" id="cd08366">
    <property type="entry name" value="APC10"/>
    <property type="match status" value="1"/>
</dbReference>
<evidence type="ECO:0000256" key="2">
    <source>
        <dbReference type="ARBA" id="ARBA00022618"/>
    </source>
</evidence>
<dbReference type="PANTHER" id="PTHR12936">
    <property type="entry name" value="ANAPHASE-PROMOTING COMPLEX 10"/>
    <property type="match status" value="1"/>
</dbReference>
<feature type="domain" description="DOC" evidence="7">
    <location>
        <begin position="73"/>
        <end position="256"/>
    </location>
</feature>
<dbReference type="OrthoDB" id="24948at2759"/>
<dbReference type="Proteomes" id="UP000242180">
    <property type="component" value="Unassembled WGS sequence"/>
</dbReference>
<accession>A0A1X2HLS9</accession>
<dbReference type="Gene3D" id="2.60.120.260">
    <property type="entry name" value="Galactose-binding domain-like"/>
    <property type="match status" value="1"/>
</dbReference>
<keyword evidence="2" id="KW-0132">Cell division</keyword>